<reference evidence="2" key="1">
    <citation type="journal article" date="2019" name="Int. J. Syst. Evol. Microbiol.">
        <title>The Global Catalogue of Microorganisms (GCM) 10K type strain sequencing project: providing services to taxonomists for standard genome sequencing and annotation.</title>
        <authorList>
            <consortium name="The Broad Institute Genomics Platform"/>
            <consortium name="The Broad Institute Genome Sequencing Center for Infectious Disease"/>
            <person name="Wu L."/>
            <person name="Ma J."/>
        </authorList>
    </citation>
    <scope>NUCLEOTIDE SEQUENCE [LARGE SCALE GENOMIC DNA]</scope>
    <source>
        <strain evidence="2">CGMCC 4.7323</strain>
    </source>
</reference>
<dbReference type="Proteomes" id="UP000600080">
    <property type="component" value="Unassembled WGS sequence"/>
</dbReference>
<proteinExistence type="predicted"/>
<gene>
    <name evidence="1" type="ORF">GCM10012285_37390</name>
</gene>
<organism evidence="1 2">
    <name type="scientific">Streptomyces kronopolitis</name>
    <dbReference type="NCBI Taxonomy" id="1612435"/>
    <lineage>
        <taxon>Bacteria</taxon>
        <taxon>Bacillati</taxon>
        <taxon>Actinomycetota</taxon>
        <taxon>Actinomycetes</taxon>
        <taxon>Kitasatosporales</taxon>
        <taxon>Streptomycetaceae</taxon>
        <taxon>Streptomyces</taxon>
    </lineage>
</organism>
<dbReference type="EMBL" id="BMND01000015">
    <property type="protein sequence ID" value="GGN49359.1"/>
    <property type="molecule type" value="Genomic_DNA"/>
</dbReference>
<name>A0ABQ2JNI2_9ACTN</name>
<sequence length="118" mass="12959">MATFQLGDVPHGFAYNEDGNLIHYKHVILLATPAANQSGVWGDSWISFGSDWAETRLRVAVHDGAAWVWVKHIDVKPADGRIAQQLPPGTQKISIGREKKTAGDFVDNAPVGWLLEVK</sequence>
<dbReference type="GeneID" id="301549470"/>
<protein>
    <submittedName>
        <fullName evidence="1">Uncharacterized protein</fullName>
    </submittedName>
</protein>
<evidence type="ECO:0000313" key="1">
    <source>
        <dbReference type="EMBL" id="GGN49359.1"/>
    </source>
</evidence>
<dbReference type="RefSeq" id="WP_189099484.1">
    <property type="nucleotide sequence ID" value="NZ_BMND01000015.1"/>
</dbReference>
<evidence type="ECO:0000313" key="2">
    <source>
        <dbReference type="Proteomes" id="UP000600080"/>
    </source>
</evidence>
<keyword evidence="2" id="KW-1185">Reference proteome</keyword>
<accession>A0ABQ2JNI2</accession>
<comment type="caution">
    <text evidence="1">The sequence shown here is derived from an EMBL/GenBank/DDBJ whole genome shotgun (WGS) entry which is preliminary data.</text>
</comment>